<accession>A0A7S3P5H9</accession>
<gene>
    <name evidence="2" type="ORF">ACOF00016_LOCUS4476</name>
</gene>
<evidence type="ECO:0000313" key="2">
    <source>
        <dbReference type="EMBL" id="CAE0406622.1"/>
    </source>
</evidence>
<reference evidence="2" key="1">
    <citation type="submission" date="2021-01" db="EMBL/GenBank/DDBJ databases">
        <authorList>
            <person name="Corre E."/>
            <person name="Pelletier E."/>
            <person name="Niang G."/>
            <person name="Scheremetjew M."/>
            <person name="Finn R."/>
            <person name="Kale V."/>
            <person name="Holt S."/>
            <person name="Cochrane G."/>
            <person name="Meng A."/>
            <person name="Brown T."/>
            <person name="Cohen L."/>
        </authorList>
    </citation>
    <scope>NUCLEOTIDE SEQUENCE</scope>
    <source>
        <strain evidence="2">CCMP127</strain>
    </source>
</reference>
<proteinExistence type="predicted"/>
<evidence type="ECO:0000256" key="1">
    <source>
        <dbReference type="SAM" id="Phobius"/>
    </source>
</evidence>
<organism evidence="2">
    <name type="scientific">Amphora coffeiformis</name>
    <dbReference type="NCBI Taxonomy" id="265554"/>
    <lineage>
        <taxon>Eukaryota</taxon>
        <taxon>Sar</taxon>
        <taxon>Stramenopiles</taxon>
        <taxon>Ochrophyta</taxon>
        <taxon>Bacillariophyta</taxon>
        <taxon>Bacillariophyceae</taxon>
        <taxon>Bacillariophycidae</taxon>
        <taxon>Thalassiophysales</taxon>
        <taxon>Catenulaceae</taxon>
        <taxon>Amphora</taxon>
    </lineage>
</organism>
<name>A0A7S3P5H9_9STRA</name>
<protein>
    <submittedName>
        <fullName evidence="2">Uncharacterized protein</fullName>
    </submittedName>
</protein>
<keyword evidence="1" id="KW-1133">Transmembrane helix</keyword>
<dbReference type="AlphaFoldDB" id="A0A7S3P5H9"/>
<dbReference type="EMBL" id="HBIM01005249">
    <property type="protein sequence ID" value="CAE0406622.1"/>
    <property type="molecule type" value="Transcribed_RNA"/>
</dbReference>
<keyword evidence="1" id="KW-0472">Membrane</keyword>
<sequence length="113" mass="12961">MRHSTALKEFSKATKAVLCEALGFNFLDSFPLWILRLLPDMSRLFAELLVFLVVNASVQKGFRINLDGVPMFFRFCCCAIPYVDFSVLFLLVILGAFRYSVLVFLFVHTIPSW</sequence>
<keyword evidence="1" id="KW-0812">Transmembrane</keyword>
<feature type="transmembrane region" description="Helical" evidence="1">
    <location>
        <begin position="82"/>
        <end position="107"/>
    </location>
</feature>